<evidence type="ECO:0000256" key="4">
    <source>
        <dbReference type="ARBA" id="ARBA00022741"/>
    </source>
</evidence>
<dbReference type="AlphaFoldDB" id="A0A1F7IXS3"/>
<reference evidence="12 13" key="1">
    <citation type="journal article" date="2016" name="Nat. Commun.">
        <title>Thousands of microbial genomes shed light on interconnected biogeochemical processes in an aquifer system.</title>
        <authorList>
            <person name="Anantharaman K."/>
            <person name="Brown C.T."/>
            <person name="Hug L.A."/>
            <person name="Sharon I."/>
            <person name="Castelle C.J."/>
            <person name="Probst A.J."/>
            <person name="Thomas B.C."/>
            <person name="Singh A."/>
            <person name="Wilkins M.J."/>
            <person name="Karaoz U."/>
            <person name="Brodie E.L."/>
            <person name="Williams K.H."/>
            <person name="Hubbard S.S."/>
            <person name="Banfield J.F."/>
        </authorList>
    </citation>
    <scope>NUCLEOTIDE SEQUENCE [LARGE SCALE GENOMIC DNA]</scope>
</reference>
<evidence type="ECO:0000256" key="9">
    <source>
        <dbReference type="ARBA" id="ARBA00047913"/>
    </source>
</evidence>
<dbReference type="Gene3D" id="1.10.10.410">
    <property type="match status" value="1"/>
</dbReference>
<dbReference type="PROSITE" id="PS01234">
    <property type="entry name" value="GATB"/>
    <property type="match status" value="1"/>
</dbReference>
<dbReference type="InterPro" id="IPR014746">
    <property type="entry name" value="Gln_synth/guanido_kin_cat_dom"/>
</dbReference>
<dbReference type="Pfam" id="PF02934">
    <property type="entry name" value="GatB_N"/>
    <property type="match status" value="1"/>
</dbReference>
<evidence type="ECO:0000256" key="10">
    <source>
        <dbReference type="HAMAP-Rule" id="MF_00121"/>
    </source>
</evidence>
<comment type="catalytic activity">
    <reaction evidence="9 10">
        <text>L-glutamyl-tRNA(Gln) + L-glutamine + ATP + H2O = L-glutaminyl-tRNA(Gln) + L-glutamate + ADP + phosphate + H(+)</text>
        <dbReference type="Rhea" id="RHEA:17521"/>
        <dbReference type="Rhea" id="RHEA-COMP:9681"/>
        <dbReference type="Rhea" id="RHEA-COMP:9684"/>
        <dbReference type="ChEBI" id="CHEBI:15377"/>
        <dbReference type="ChEBI" id="CHEBI:15378"/>
        <dbReference type="ChEBI" id="CHEBI:29985"/>
        <dbReference type="ChEBI" id="CHEBI:30616"/>
        <dbReference type="ChEBI" id="CHEBI:43474"/>
        <dbReference type="ChEBI" id="CHEBI:58359"/>
        <dbReference type="ChEBI" id="CHEBI:78520"/>
        <dbReference type="ChEBI" id="CHEBI:78521"/>
        <dbReference type="ChEBI" id="CHEBI:456216"/>
    </reaction>
</comment>
<keyword evidence="4 10" id="KW-0547">Nucleotide-binding</keyword>
<dbReference type="InterPro" id="IPR004413">
    <property type="entry name" value="GatB"/>
</dbReference>
<dbReference type="HAMAP" id="MF_00121">
    <property type="entry name" value="GatB"/>
    <property type="match status" value="1"/>
</dbReference>
<dbReference type="GO" id="GO:0070681">
    <property type="term" value="P:glutaminyl-tRNAGln biosynthesis via transamidation"/>
    <property type="evidence" value="ECO:0007669"/>
    <property type="project" value="TreeGrafter"/>
</dbReference>
<dbReference type="PANTHER" id="PTHR11659">
    <property type="entry name" value="GLUTAMYL-TRNA GLN AMIDOTRANSFERASE SUBUNIT B MITOCHONDRIAL AND PROKARYOTIC PET112-RELATED"/>
    <property type="match status" value="1"/>
</dbReference>
<comment type="function">
    <text evidence="7 10">Allows the formation of correctly charged Asn-tRNA(Asn) or Gln-tRNA(Gln) through the transamidation of misacylated Asp-tRNA(Asn) or Glu-tRNA(Gln) in organisms which lack either or both of asparaginyl-tRNA or glutaminyl-tRNA synthetases. The reaction takes place in the presence of glutamine and ATP through an activated phospho-Asp-tRNA(Asn) or phospho-Glu-tRNA(Gln).</text>
</comment>
<dbReference type="InterPro" id="IPR017958">
    <property type="entry name" value="Gln-tRNA_amidoTrfase_suB_CS"/>
</dbReference>
<evidence type="ECO:0000256" key="1">
    <source>
        <dbReference type="ARBA" id="ARBA00005306"/>
    </source>
</evidence>
<dbReference type="Proteomes" id="UP000177141">
    <property type="component" value="Unassembled WGS sequence"/>
</dbReference>
<dbReference type="InterPro" id="IPR003789">
    <property type="entry name" value="Asn/Gln_tRNA_amidoTrase-B-like"/>
</dbReference>
<keyword evidence="5 10" id="KW-0067">ATP-binding</keyword>
<dbReference type="STRING" id="1802061.A3A93_05580"/>
<evidence type="ECO:0000256" key="7">
    <source>
        <dbReference type="ARBA" id="ARBA00024799"/>
    </source>
</evidence>
<protein>
    <recommendedName>
        <fullName evidence="10">Aspartyl/glutamyl-tRNA(Asn/Gln) amidotransferase subunit B</fullName>
        <shortName evidence="10">Asp/Glu-ADT subunit B</shortName>
        <ecNumber evidence="10">6.3.5.-</ecNumber>
    </recommendedName>
</protein>
<keyword evidence="3 10" id="KW-0436">Ligase</keyword>
<evidence type="ECO:0000256" key="2">
    <source>
        <dbReference type="ARBA" id="ARBA00011123"/>
    </source>
</evidence>
<dbReference type="InterPro" id="IPR017959">
    <property type="entry name" value="Asn/Gln-tRNA_amidoTrfase_suB/E"/>
</dbReference>
<dbReference type="SMART" id="SM00845">
    <property type="entry name" value="GatB_Yqey"/>
    <property type="match status" value="1"/>
</dbReference>
<dbReference type="SUPFAM" id="SSF55931">
    <property type="entry name" value="Glutamine synthetase/guanido kinase"/>
    <property type="match status" value="1"/>
</dbReference>
<comment type="catalytic activity">
    <reaction evidence="8 10">
        <text>L-aspartyl-tRNA(Asn) + L-glutamine + ATP + H2O = L-asparaginyl-tRNA(Asn) + L-glutamate + ADP + phosphate + 2 H(+)</text>
        <dbReference type="Rhea" id="RHEA:14513"/>
        <dbReference type="Rhea" id="RHEA-COMP:9674"/>
        <dbReference type="Rhea" id="RHEA-COMP:9677"/>
        <dbReference type="ChEBI" id="CHEBI:15377"/>
        <dbReference type="ChEBI" id="CHEBI:15378"/>
        <dbReference type="ChEBI" id="CHEBI:29985"/>
        <dbReference type="ChEBI" id="CHEBI:30616"/>
        <dbReference type="ChEBI" id="CHEBI:43474"/>
        <dbReference type="ChEBI" id="CHEBI:58359"/>
        <dbReference type="ChEBI" id="CHEBI:78515"/>
        <dbReference type="ChEBI" id="CHEBI:78516"/>
        <dbReference type="ChEBI" id="CHEBI:456216"/>
    </reaction>
</comment>
<accession>A0A1F7IXS3</accession>
<feature type="domain" description="Asn/Gln amidotransferase" evidence="11">
    <location>
        <begin position="371"/>
        <end position="479"/>
    </location>
</feature>
<dbReference type="GO" id="GO:0006412">
    <property type="term" value="P:translation"/>
    <property type="evidence" value="ECO:0007669"/>
    <property type="project" value="UniProtKB-UniRule"/>
</dbReference>
<evidence type="ECO:0000256" key="6">
    <source>
        <dbReference type="ARBA" id="ARBA00022917"/>
    </source>
</evidence>
<organism evidence="12 13">
    <name type="scientific">Candidatus Roizmanbacteria bacterium RIFCSPLOWO2_01_FULL_38_12</name>
    <dbReference type="NCBI Taxonomy" id="1802061"/>
    <lineage>
        <taxon>Bacteria</taxon>
        <taxon>Candidatus Roizmaniibacteriota</taxon>
    </lineage>
</organism>
<dbReference type="GO" id="GO:0050567">
    <property type="term" value="F:glutaminyl-tRNA synthase (glutamine-hydrolyzing) activity"/>
    <property type="evidence" value="ECO:0007669"/>
    <property type="project" value="UniProtKB-UniRule"/>
</dbReference>
<name>A0A1F7IXS3_9BACT</name>
<comment type="caution">
    <text evidence="12">The sequence shown here is derived from an EMBL/GenBank/DDBJ whole genome shotgun (WGS) entry which is preliminary data.</text>
</comment>
<evidence type="ECO:0000259" key="11">
    <source>
        <dbReference type="SMART" id="SM00845"/>
    </source>
</evidence>
<dbReference type="SUPFAM" id="SSF89095">
    <property type="entry name" value="GatB/YqeY motif"/>
    <property type="match status" value="1"/>
</dbReference>
<evidence type="ECO:0000256" key="3">
    <source>
        <dbReference type="ARBA" id="ARBA00022598"/>
    </source>
</evidence>
<dbReference type="NCBIfam" id="TIGR00133">
    <property type="entry name" value="gatB"/>
    <property type="match status" value="1"/>
</dbReference>
<dbReference type="PANTHER" id="PTHR11659:SF0">
    <property type="entry name" value="GLUTAMYL-TRNA(GLN) AMIDOTRANSFERASE SUBUNIT B, MITOCHONDRIAL"/>
    <property type="match status" value="1"/>
</dbReference>
<dbReference type="FunFam" id="1.10.10.410:FF:000001">
    <property type="entry name" value="Aspartyl/glutamyl-tRNA(Asn/Gln) amidotransferase subunit B"/>
    <property type="match status" value="1"/>
</dbReference>
<gene>
    <name evidence="10" type="primary">gatB</name>
    <name evidence="12" type="ORF">A3A93_05580</name>
</gene>
<comment type="similarity">
    <text evidence="1 10">Belongs to the GatB/GatE family. GatB subfamily.</text>
</comment>
<dbReference type="InterPro" id="IPR006075">
    <property type="entry name" value="Asn/Gln-tRNA_Trfase_suB/E_cat"/>
</dbReference>
<dbReference type="GO" id="GO:0005524">
    <property type="term" value="F:ATP binding"/>
    <property type="evidence" value="ECO:0007669"/>
    <property type="project" value="UniProtKB-KW"/>
</dbReference>
<comment type="subunit">
    <text evidence="2 10">Heterotrimer of A, B and C subunits.</text>
</comment>
<dbReference type="GO" id="GO:0050566">
    <property type="term" value="F:asparaginyl-tRNA synthase (glutamine-hydrolyzing) activity"/>
    <property type="evidence" value="ECO:0007669"/>
    <property type="project" value="RHEA"/>
</dbReference>
<keyword evidence="6 10" id="KW-0648">Protein biosynthesis</keyword>
<proteinExistence type="inferred from homology"/>
<sequence length="480" mass="54596">MTNMKYTPVIGLEIHVELKTKSKMFCQCEADYFGKKPNTNTCPVCLGMPGALPVPNKTAVEWTIKIGQALNCVINKQSKFDRKHYFYPDLPKGYQISQYDEPIAVKGYLEINTTPSSLHSATPPYKGGESINKSLLLEKEEYPKERQTFRRGEVVKKIGITRVHLEEDTGKLTHVGEDTLVDFNRSGVPLVEIVTEPDFDNSDDVKVFLEELHTIIRYLDVSDADMEKGSMRMEPNISLARVTRNVERVTLPNYKVEIKNINSFNFAKKAIEYELKRQAEILDSGKTPIQETRGYDDDRGITYSQRSKEEAHDYRYFPEPDIPPMEFGDEQLEKIKKTIPLLPNQIVKQLISMGVKSSDAFLISRNKKLTEYFQKVDSMLKIENSSQIVANNLVNKKLSIELSPEEFAKEIEKLSKPKQTDMGALTSAIEKAISANPKAVADYKSGKTNVLMFLVGQVMREMKGQADANIVRQKLEKYLK</sequence>
<dbReference type="Pfam" id="PF02637">
    <property type="entry name" value="GatB_Yqey"/>
    <property type="match status" value="1"/>
</dbReference>
<evidence type="ECO:0000256" key="5">
    <source>
        <dbReference type="ARBA" id="ARBA00022840"/>
    </source>
</evidence>
<evidence type="ECO:0000313" key="13">
    <source>
        <dbReference type="Proteomes" id="UP000177141"/>
    </source>
</evidence>
<evidence type="ECO:0000313" key="12">
    <source>
        <dbReference type="EMBL" id="OGK48179.1"/>
    </source>
</evidence>
<dbReference type="InterPro" id="IPR023168">
    <property type="entry name" value="GatB_Yqey_C_2"/>
</dbReference>
<dbReference type="InterPro" id="IPR018027">
    <property type="entry name" value="Asn/Gln_amidotransferase"/>
</dbReference>
<dbReference type="EC" id="6.3.5.-" evidence="10"/>
<dbReference type="EMBL" id="MGAL01000019">
    <property type="protein sequence ID" value="OGK48179.1"/>
    <property type="molecule type" value="Genomic_DNA"/>
</dbReference>
<evidence type="ECO:0000256" key="8">
    <source>
        <dbReference type="ARBA" id="ARBA00047380"/>
    </source>
</evidence>